<dbReference type="Gene3D" id="3.40.50.300">
    <property type="entry name" value="P-loop containing nucleotide triphosphate hydrolases"/>
    <property type="match status" value="1"/>
</dbReference>
<dbReference type="AlphaFoldDB" id="A0A4Y6UTH0"/>
<dbReference type="EMBL" id="CP041217">
    <property type="protein sequence ID" value="QDH19666.1"/>
    <property type="molecule type" value="Genomic_DNA"/>
</dbReference>
<dbReference type="Proteomes" id="UP000316968">
    <property type="component" value="Chromosome"/>
</dbReference>
<dbReference type="InterPro" id="IPR027417">
    <property type="entry name" value="P-loop_NTPase"/>
</dbReference>
<sequence length="185" mass="20777">MRALSGPCRIVAGRNRVQPEAGRGDRRRSAGIAPTSARLRRVFQEDVHEEFFVKSLENVQGDERDVIFLSVGYGPAADGSIYYNFGPLSQAKGERRLNVAVTRAKSHMKLVSSMLPEHLPDTKVDGNSGVKHLKRYMQNVLQGRPSARTDRQNRPAPVFDSRVQANIFRVLSELGYIKGLKKKRF</sequence>
<evidence type="ECO:0000313" key="2">
    <source>
        <dbReference type="EMBL" id="QDH19666.1"/>
    </source>
</evidence>
<keyword evidence="3" id="KW-1185">Reference proteome</keyword>
<protein>
    <recommendedName>
        <fullName evidence="1">DNA2/NAM7 helicase-like C-terminal domain-containing protein</fullName>
    </recommendedName>
</protein>
<proteinExistence type="predicted"/>
<gene>
    <name evidence="2" type="ORF">FFV09_01585</name>
</gene>
<evidence type="ECO:0000313" key="3">
    <source>
        <dbReference type="Proteomes" id="UP000316968"/>
    </source>
</evidence>
<dbReference type="OrthoDB" id="9757917at2"/>
<dbReference type="KEGG" id="saca:FFV09_01585"/>
<name>A0A4Y6UTH0_SACBS</name>
<reference evidence="2 3" key="1">
    <citation type="submission" date="2019-06" db="EMBL/GenBank/DDBJ databases">
        <title>Saccharibacillus brassicae sp. nov., an endophytic bacterium isolated from Chinese cabbage seeds (Brassica pekinensis).</title>
        <authorList>
            <person name="Jiang L."/>
            <person name="Lee J."/>
            <person name="Kim S.W."/>
        </authorList>
    </citation>
    <scope>NUCLEOTIDE SEQUENCE [LARGE SCALE GENOMIC DNA]</scope>
    <source>
        <strain evidence="3">KCTC 43072 / ATSA2</strain>
    </source>
</reference>
<dbReference type="InterPro" id="IPR041679">
    <property type="entry name" value="DNA2/NAM7-like_C"/>
</dbReference>
<accession>A0A4Y6UTH0</accession>
<dbReference type="Pfam" id="PF13087">
    <property type="entry name" value="AAA_12"/>
    <property type="match status" value="1"/>
</dbReference>
<evidence type="ECO:0000259" key="1">
    <source>
        <dbReference type="Pfam" id="PF13087"/>
    </source>
</evidence>
<dbReference type="RefSeq" id="WP_141446055.1">
    <property type="nucleotide sequence ID" value="NZ_CP041217.1"/>
</dbReference>
<feature type="domain" description="DNA2/NAM7 helicase-like C-terminal" evidence="1">
    <location>
        <begin position="39"/>
        <end position="113"/>
    </location>
</feature>
<organism evidence="2 3">
    <name type="scientific">Saccharibacillus brassicae</name>
    <dbReference type="NCBI Taxonomy" id="2583377"/>
    <lineage>
        <taxon>Bacteria</taxon>
        <taxon>Bacillati</taxon>
        <taxon>Bacillota</taxon>
        <taxon>Bacilli</taxon>
        <taxon>Bacillales</taxon>
        <taxon>Paenibacillaceae</taxon>
        <taxon>Saccharibacillus</taxon>
    </lineage>
</organism>